<evidence type="ECO:0000313" key="1">
    <source>
        <dbReference type="EMBL" id="KAK9142473.1"/>
    </source>
</evidence>
<organism evidence="1 2">
    <name type="scientific">Stephania yunnanensis</name>
    <dbReference type="NCBI Taxonomy" id="152371"/>
    <lineage>
        <taxon>Eukaryota</taxon>
        <taxon>Viridiplantae</taxon>
        <taxon>Streptophyta</taxon>
        <taxon>Embryophyta</taxon>
        <taxon>Tracheophyta</taxon>
        <taxon>Spermatophyta</taxon>
        <taxon>Magnoliopsida</taxon>
        <taxon>Ranunculales</taxon>
        <taxon>Menispermaceae</taxon>
        <taxon>Menispermoideae</taxon>
        <taxon>Cissampelideae</taxon>
        <taxon>Stephania</taxon>
    </lineage>
</organism>
<name>A0AAP0JZM2_9MAGN</name>
<evidence type="ECO:0000313" key="2">
    <source>
        <dbReference type="Proteomes" id="UP001420932"/>
    </source>
</evidence>
<accession>A0AAP0JZM2</accession>
<keyword evidence="2" id="KW-1185">Reference proteome</keyword>
<comment type="caution">
    <text evidence="1">The sequence shown here is derived from an EMBL/GenBank/DDBJ whole genome shotgun (WGS) entry which is preliminary data.</text>
</comment>
<proteinExistence type="predicted"/>
<dbReference type="AlphaFoldDB" id="A0AAP0JZM2"/>
<reference evidence="1 2" key="1">
    <citation type="submission" date="2024-01" db="EMBL/GenBank/DDBJ databases">
        <title>Genome assemblies of Stephania.</title>
        <authorList>
            <person name="Yang L."/>
        </authorList>
    </citation>
    <scope>NUCLEOTIDE SEQUENCE [LARGE SCALE GENOMIC DNA]</scope>
    <source>
        <strain evidence="1">YNDBR</strain>
        <tissue evidence="1">Leaf</tissue>
    </source>
</reference>
<dbReference type="EMBL" id="JBBNAF010000005">
    <property type="protein sequence ID" value="KAK9142473.1"/>
    <property type="molecule type" value="Genomic_DNA"/>
</dbReference>
<sequence>MFFLHKRRGVREAVVEGGSGVSSGDRASKGGVGRAGLECGCDQVSQGHGCCCVAGMNDLYAQWIGYAGLWTGNPGIIISES</sequence>
<protein>
    <submittedName>
        <fullName evidence="1">Uncharacterized protein</fullName>
    </submittedName>
</protein>
<gene>
    <name evidence="1" type="ORF">Syun_011873</name>
</gene>
<dbReference type="Proteomes" id="UP001420932">
    <property type="component" value="Unassembled WGS sequence"/>
</dbReference>